<dbReference type="EMBL" id="JBHSKM010000044">
    <property type="protein sequence ID" value="MFC5219790.1"/>
    <property type="molecule type" value="Genomic_DNA"/>
</dbReference>
<evidence type="ECO:0000256" key="1">
    <source>
        <dbReference type="ARBA" id="ARBA00023002"/>
    </source>
</evidence>
<dbReference type="InterPro" id="IPR006905">
    <property type="entry name" value="Flavin_halogenase"/>
</dbReference>
<proteinExistence type="inferred from homology"/>
<sequence>MLEQTEVLVVGGGPAGATAAALLARQGYRVTVLERERFPRYHIGESLLPSLLPVLDVLGAREAVEAHGFVRKRGAFYGWGGQEWALGFDEPGRPAPYSFQVIRSQFDQLLLEHARAQGADVREETRAARVTFEDGSEHSSNHRAVEASWTARDGTEGRIRFGQLVDASGRAGLLAARQLRTRRAHDVFRNVATWSYWRGAAPLAAAPSGAIGVFSLPDHGWLWAIPLHDGTLSVGLVTDHHSFSRARHAAKGSLQSVYDQAITRCPLLAGMLTNARQVTSLKTERDYSYVSKAFGGPGYFLAGDAACFLDPLLSTGVHLAMYSGLLAAASISSVLRGDVDELDARAFYQTAYRHAYERLLILVSAFYRIHDGRDTYFRTAQQLSRRDQARLRLHESFLNIITGAEDLHDTQTDDAVDTFLHAVRHPVNDRPAQGLAGHGTSDLLPLPTTPRHATAGLYLQLHPHPRLHSSTDTT</sequence>
<dbReference type="Proteomes" id="UP001596263">
    <property type="component" value="Unassembled WGS sequence"/>
</dbReference>
<keyword evidence="2" id="KW-0503">Monooxygenase</keyword>
<dbReference type="Gene3D" id="3.50.50.60">
    <property type="entry name" value="FAD/NAD(P)-binding domain"/>
    <property type="match status" value="1"/>
</dbReference>
<keyword evidence="5" id="KW-1185">Reference proteome</keyword>
<comment type="similarity">
    <text evidence="3">Belongs to the flavin-dependent halogenase family. Bacterial tryptophan halogenase subfamily.</text>
</comment>
<dbReference type="InterPro" id="IPR050816">
    <property type="entry name" value="Flavin-dep_Halogenase_NPB"/>
</dbReference>
<dbReference type="EC" id="1.-.-.-" evidence="4"/>
<dbReference type="GO" id="GO:0016491">
    <property type="term" value="F:oxidoreductase activity"/>
    <property type="evidence" value="ECO:0007669"/>
    <property type="project" value="UniProtKB-KW"/>
</dbReference>
<dbReference type="SUPFAM" id="SSF51905">
    <property type="entry name" value="FAD/NAD(P)-binding domain"/>
    <property type="match status" value="1"/>
</dbReference>
<dbReference type="PANTHER" id="PTHR43747">
    <property type="entry name" value="FAD-BINDING PROTEIN"/>
    <property type="match status" value="1"/>
</dbReference>
<evidence type="ECO:0000313" key="4">
    <source>
        <dbReference type="EMBL" id="MFC5219790.1"/>
    </source>
</evidence>
<organism evidence="4 5">
    <name type="scientific">Streptomyces coerulescens</name>
    <dbReference type="NCBI Taxonomy" id="29304"/>
    <lineage>
        <taxon>Bacteria</taxon>
        <taxon>Bacillati</taxon>
        <taxon>Actinomycetota</taxon>
        <taxon>Actinomycetes</taxon>
        <taxon>Kitasatosporales</taxon>
        <taxon>Streptomycetaceae</taxon>
        <taxon>Streptomyces</taxon>
    </lineage>
</organism>
<evidence type="ECO:0000256" key="2">
    <source>
        <dbReference type="ARBA" id="ARBA00023033"/>
    </source>
</evidence>
<reference evidence="5" key="1">
    <citation type="journal article" date="2019" name="Int. J. Syst. Evol. Microbiol.">
        <title>The Global Catalogue of Microorganisms (GCM) 10K type strain sequencing project: providing services to taxonomists for standard genome sequencing and annotation.</title>
        <authorList>
            <consortium name="The Broad Institute Genomics Platform"/>
            <consortium name="The Broad Institute Genome Sequencing Center for Infectious Disease"/>
            <person name="Wu L."/>
            <person name="Ma J."/>
        </authorList>
    </citation>
    <scope>NUCLEOTIDE SEQUENCE [LARGE SCALE GENOMIC DNA]</scope>
    <source>
        <strain evidence="5">KCTC 42586</strain>
    </source>
</reference>
<dbReference type="PANTHER" id="PTHR43747:SF5">
    <property type="entry name" value="FAD-BINDING DOMAIN-CONTAINING PROTEIN"/>
    <property type="match status" value="1"/>
</dbReference>
<protein>
    <submittedName>
        <fullName evidence="4">NAD(P)/FAD-dependent oxidoreductase</fullName>
        <ecNumber evidence="4">1.-.-.-</ecNumber>
    </submittedName>
</protein>
<gene>
    <name evidence="4" type="ORF">ACFPQ9_38830</name>
</gene>
<dbReference type="RefSeq" id="WP_380863928.1">
    <property type="nucleotide sequence ID" value="NZ_JBHSKM010000044.1"/>
</dbReference>
<accession>A0ABW0CZ63</accession>
<evidence type="ECO:0000256" key="3">
    <source>
        <dbReference type="ARBA" id="ARBA00038396"/>
    </source>
</evidence>
<keyword evidence="1 4" id="KW-0560">Oxidoreductase</keyword>
<dbReference type="Pfam" id="PF04820">
    <property type="entry name" value="Trp_halogenase"/>
    <property type="match status" value="2"/>
</dbReference>
<comment type="caution">
    <text evidence="4">The sequence shown here is derived from an EMBL/GenBank/DDBJ whole genome shotgun (WGS) entry which is preliminary data.</text>
</comment>
<dbReference type="PRINTS" id="PR00420">
    <property type="entry name" value="RNGMNOXGNASE"/>
</dbReference>
<dbReference type="InterPro" id="IPR036188">
    <property type="entry name" value="FAD/NAD-bd_sf"/>
</dbReference>
<name>A0ABW0CZ63_STRCD</name>
<evidence type="ECO:0000313" key="5">
    <source>
        <dbReference type="Proteomes" id="UP001596263"/>
    </source>
</evidence>